<dbReference type="PANTHER" id="PTHR23356">
    <property type="entry name" value="DPY30-RELATED"/>
    <property type="match status" value="1"/>
</dbReference>
<accession>A0AAV4GKR3</accession>
<dbReference type="PANTHER" id="PTHR23356:SF16">
    <property type="entry name" value="DPY30 DOMAIN CONTAINING 2"/>
    <property type="match status" value="1"/>
</dbReference>
<dbReference type="AlphaFoldDB" id="A0AAV4GKR3"/>
<dbReference type="GO" id="GO:0048188">
    <property type="term" value="C:Set1C/COMPASS complex"/>
    <property type="evidence" value="ECO:0007669"/>
    <property type="project" value="InterPro"/>
</dbReference>
<feature type="compositionally biased region" description="Basic residues" evidence="2">
    <location>
        <begin position="561"/>
        <end position="574"/>
    </location>
</feature>
<feature type="region of interest" description="Disordered" evidence="2">
    <location>
        <begin position="443"/>
        <end position="527"/>
    </location>
</feature>
<feature type="region of interest" description="Disordered" evidence="2">
    <location>
        <begin position="179"/>
        <end position="254"/>
    </location>
</feature>
<dbReference type="Proteomes" id="UP000762676">
    <property type="component" value="Unassembled WGS sequence"/>
</dbReference>
<feature type="compositionally biased region" description="Basic and acidic residues" evidence="2">
    <location>
        <begin position="443"/>
        <end position="456"/>
    </location>
</feature>
<feature type="compositionally biased region" description="Acidic residues" evidence="2">
    <location>
        <begin position="187"/>
        <end position="226"/>
    </location>
</feature>
<dbReference type="InterPro" id="IPR037856">
    <property type="entry name" value="Sdc1/DPY30"/>
</dbReference>
<feature type="compositionally biased region" description="Low complexity" evidence="2">
    <location>
        <begin position="458"/>
        <end position="475"/>
    </location>
</feature>
<evidence type="ECO:0000313" key="3">
    <source>
        <dbReference type="EMBL" id="GFR86059.1"/>
    </source>
</evidence>
<keyword evidence="4" id="KW-1185">Reference proteome</keyword>
<feature type="region of interest" description="Disordered" evidence="2">
    <location>
        <begin position="547"/>
        <end position="587"/>
    </location>
</feature>
<evidence type="ECO:0000256" key="1">
    <source>
        <dbReference type="ARBA" id="ARBA00010849"/>
    </source>
</evidence>
<feature type="compositionally biased region" description="Basic residues" evidence="2">
    <location>
        <begin position="485"/>
        <end position="507"/>
    </location>
</feature>
<comment type="similarity">
    <text evidence="1">Belongs to the dpy-30 family.</text>
</comment>
<reference evidence="3 4" key="1">
    <citation type="journal article" date="2021" name="Elife">
        <title>Chloroplast acquisition without the gene transfer in kleptoplastic sea slugs, Plakobranchus ocellatus.</title>
        <authorList>
            <person name="Maeda T."/>
            <person name="Takahashi S."/>
            <person name="Yoshida T."/>
            <person name="Shimamura S."/>
            <person name="Takaki Y."/>
            <person name="Nagai Y."/>
            <person name="Toyoda A."/>
            <person name="Suzuki Y."/>
            <person name="Arimoto A."/>
            <person name="Ishii H."/>
            <person name="Satoh N."/>
            <person name="Nishiyama T."/>
            <person name="Hasebe M."/>
            <person name="Maruyama T."/>
            <person name="Minagawa J."/>
            <person name="Obokata J."/>
            <person name="Shigenobu S."/>
        </authorList>
    </citation>
    <scope>NUCLEOTIDE SEQUENCE [LARGE SCALE GENOMIC DNA]</scope>
</reference>
<feature type="region of interest" description="Disordered" evidence="2">
    <location>
        <begin position="1"/>
        <end position="26"/>
    </location>
</feature>
<evidence type="ECO:0000313" key="4">
    <source>
        <dbReference type="Proteomes" id="UP000762676"/>
    </source>
</evidence>
<feature type="compositionally biased region" description="Polar residues" evidence="2">
    <location>
        <begin position="1"/>
        <end position="11"/>
    </location>
</feature>
<organism evidence="3 4">
    <name type="scientific">Elysia marginata</name>
    <dbReference type="NCBI Taxonomy" id="1093978"/>
    <lineage>
        <taxon>Eukaryota</taxon>
        <taxon>Metazoa</taxon>
        <taxon>Spiralia</taxon>
        <taxon>Lophotrochozoa</taxon>
        <taxon>Mollusca</taxon>
        <taxon>Gastropoda</taxon>
        <taxon>Heterobranchia</taxon>
        <taxon>Euthyneura</taxon>
        <taxon>Panpulmonata</taxon>
        <taxon>Sacoglossa</taxon>
        <taxon>Placobranchoidea</taxon>
        <taxon>Plakobranchidae</taxon>
        <taxon>Elysia</taxon>
    </lineage>
</organism>
<protein>
    <submittedName>
        <fullName evidence="3">DPY30 domain-containing protein 1</fullName>
    </submittedName>
</protein>
<feature type="region of interest" description="Disordered" evidence="2">
    <location>
        <begin position="293"/>
        <end position="331"/>
    </location>
</feature>
<dbReference type="InterPro" id="IPR049630">
    <property type="entry name" value="DYDC-like_DD"/>
</dbReference>
<proteinExistence type="inferred from homology"/>
<sequence>MSFSLRSSGRRSTGVHFELAETPPQPRPPTFIHSEYVKKSVGNVLVKCLKDVVEIRPADPIDFMARWLYKHTDNQLYYYKKLLEMKDAEMLLLEIERINSKRAAHVRELKQKLDILKEESDELTSILLQEMYIKQRNRKEQAKKLAELKFRRATINTVSKQLILQQMQRLGKLIDVEESEATKHEEEEAEEEEKEETKVDEDEDEEEEEEEEEEEGEEDEEEDDSSSDSSTRSKESKGKKAGKKSSKKAKNYRKLQEIRKREILLRAEFPQPTGRGRLHMVGKMIKGLTGVWKKKKVFPTKPGTGKKYSLSPSNSEEGKSSASSSPGQSVMGGRVLLAGQWTPGVFIRQPSRSRVKSSALDVVDQIATPESPPPDAASVKSGGKRPGRGLFIPSRSPLRITGKRRVKSATKRRVAGEMEAEISGFQSDIESLEWEAARKELAEEIEDLAHGIHEPETQESAESSSPSPTLSGESSSENEEEAREKSRKGPTRRQTRAKKEQRGKKRPTDRPVPMTADSAAVASDKRKLFKKGGKKAALFLRKSMAVEPEVDSAEDDSALVQKKKASRRKRQRNKLKADAEDAVSDGDSEYRQLYGDDLEGATWRYTWRHHLICEHPVLGDMVARPPIMPRETPDWWEQQNFIPQTMYDHEIFSRDNDDIVQGYDPVKPGLTLRNFVTPGPYISARSALVPLVAKDQYSLDPNRFQFIKIASSTKPREFHTQL</sequence>
<dbReference type="CDD" id="cd22966">
    <property type="entry name" value="DD_DYDC-like"/>
    <property type="match status" value="1"/>
</dbReference>
<dbReference type="Gene3D" id="1.20.890.10">
    <property type="entry name" value="cAMP-dependent protein kinase regulatory subunit, dimerization-anchoring domain"/>
    <property type="match status" value="1"/>
</dbReference>
<feature type="region of interest" description="Disordered" evidence="2">
    <location>
        <begin position="352"/>
        <end position="415"/>
    </location>
</feature>
<evidence type="ECO:0000256" key="2">
    <source>
        <dbReference type="SAM" id="MobiDB-lite"/>
    </source>
</evidence>
<feature type="compositionally biased region" description="Basic residues" evidence="2">
    <location>
        <begin position="401"/>
        <end position="413"/>
    </location>
</feature>
<feature type="compositionally biased region" description="Basic residues" evidence="2">
    <location>
        <begin position="239"/>
        <end position="253"/>
    </location>
</feature>
<dbReference type="InterPro" id="IPR007858">
    <property type="entry name" value="Dpy-30_motif"/>
</dbReference>
<dbReference type="Pfam" id="PF05186">
    <property type="entry name" value="Dpy-30"/>
    <property type="match status" value="1"/>
</dbReference>
<name>A0AAV4GKR3_9GAST</name>
<dbReference type="EMBL" id="BMAT01012106">
    <property type="protein sequence ID" value="GFR86059.1"/>
    <property type="molecule type" value="Genomic_DNA"/>
</dbReference>
<comment type="caution">
    <text evidence="3">The sequence shown here is derived from an EMBL/GenBank/DDBJ whole genome shotgun (WGS) entry which is preliminary data.</text>
</comment>
<feature type="compositionally biased region" description="Low complexity" evidence="2">
    <location>
        <begin position="309"/>
        <end position="329"/>
    </location>
</feature>
<feature type="compositionally biased region" description="Acidic residues" evidence="2">
    <location>
        <begin position="548"/>
        <end position="557"/>
    </location>
</feature>
<gene>
    <name evidence="3" type="ORF">ElyMa_006043700</name>
</gene>